<proteinExistence type="predicted"/>
<gene>
    <name evidence="1" type="ORF">GCM10010971_38440</name>
</gene>
<name>A0ABQ2PQW6_9NEIS</name>
<dbReference type="Proteomes" id="UP000621859">
    <property type="component" value="Unassembled WGS sequence"/>
</dbReference>
<sequence>MENRLDTSVHAHIWRFDPNHYFKWNQLRKRLFLPQKACVQAVAGERCRRKSGGGYTPQMCGARVGRSGGLRKGYFTPVHVVRYI</sequence>
<reference evidence="2" key="1">
    <citation type="journal article" date="2019" name="Int. J. Syst. Evol. Microbiol.">
        <title>The Global Catalogue of Microorganisms (GCM) 10K type strain sequencing project: providing services to taxonomists for standard genome sequencing and annotation.</title>
        <authorList>
            <consortium name="The Broad Institute Genomics Platform"/>
            <consortium name="The Broad Institute Genome Sequencing Center for Infectious Disease"/>
            <person name="Wu L."/>
            <person name="Ma J."/>
        </authorList>
    </citation>
    <scope>NUCLEOTIDE SEQUENCE [LARGE SCALE GENOMIC DNA]</scope>
    <source>
        <strain evidence="2">CGMCC 1.8860</strain>
    </source>
</reference>
<dbReference type="EMBL" id="BMLY01000009">
    <property type="protein sequence ID" value="GGP28025.1"/>
    <property type="molecule type" value="Genomic_DNA"/>
</dbReference>
<protein>
    <submittedName>
        <fullName evidence="1">Uncharacterized protein</fullName>
    </submittedName>
</protein>
<evidence type="ECO:0000313" key="2">
    <source>
        <dbReference type="Proteomes" id="UP000621859"/>
    </source>
</evidence>
<accession>A0ABQ2PQW6</accession>
<evidence type="ECO:0000313" key="1">
    <source>
        <dbReference type="EMBL" id="GGP28025.1"/>
    </source>
</evidence>
<comment type="caution">
    <text evidence="1">The sequence shown here is derived from an EMBL/GenBank/DDBJ whole genome shotgun (WGS) entry which is preliminary data.</text>
</comment>
<keyword evidence="2" id="KW-1185">Reference proteome</keyword>
<organism evidence="1 2">
    <name type="scientific">Silvimonas amylolytica</name>
    <dbReference type="NCBI Taxonomy" id="449663"/>
    <lineage>
        <taxon>Bacteria</taxon>
        <taxon>Pseudomonadati</taxon>
        <taxon>Pseudomonadota</taxon>
        <taxon>Betaproteobacteria</taxon>
        <taxon>Neisseriales</taxon>
        <taxon>Chitinibacteraceae</taxon>
        <taxon>Silvimonas</taxon>
    </lineage>
</organism>